<dbReference type="InterPro" id="IPR036388">
    <property type="entry name" value="WH-like_DNA-bd_sf"/>
</dbReference>
<sequence>MSSKELWTTAQAAEHCGVNPNTYRYYQKRLGAPSPVLREPGRGGQNLYRADEVRRWHAGRHGQGARTDLLSEAPARAPDRSSTPAGDAARLDIPGAFATYLQQTGPGRGQYRNEAEAALGRALSGAVTVKRGRSHSLRIALQRSFAELLADYAKTVLAEPAVFSSAQRQGARKTAEGIRAFLDAED</sequence>
<evidence type="ECO:0008006" key="4">
    <source>
        <dbReference type="Google" id="ProtNLM"/>
    </source>
</evidence>
<evidence type="ECO:0000313" key="3">
    <source>
        <dbReference type="Proteomes" id="UP000274515"/>
    </source>
</evidence>
<evidence type="ECO:0000256" key="1">
    <source>
        <dbReference type="SAM" id="MobiDB-lite"/>
    </source>
</evidence>
<accession>A0A426JU24</accession>
<evidence type="ECO:0000313" key="2">
    <source>
        <dbReference type="EMBL" id="RRO16692.1"/>
    </source>
</evidence>
<dbReference type="Gene3D" id="1.10.10.10">
    <property type="entry name" value="Winged helix-like DNA-binding domain superfamily/Winged helix DNA-binding domain"/>
    <property type="match status" value="1"/>
</dbReference>
<gene>
    <name evidence="2" type="ORF">EIL87_12795</name>
</gene>
<dbReference type="RefSeq" id="WP_125090585.1">
    <property type="nucleotide sequence ID" value="NZ_RSAA01000011.1"/>
</dbReference>
<comment type="caution">
    <text evidence="2">The sequence shown here is derived from an EMBL/GenBank/DDBJ whole genome shotgun (WGS) entry which is preliminary data.</text>
</comment>
<dbReference type="AlphaFoldDB" id="A0A426JU24"/>
<feature type="region of interest" description="Disordered" evidence="1">
    <location>
        <begin position="58"/>
        <end position="88"/>
    </location>
</feature>
<dbReference type="Proteomes" id="UP000274515">
    <property type="component" value="Unassembled WGS sequence"/>
</dbReference>
<organism evidence="2 3">
    <name type="scientific">Saccharopolyspora rhizosphaerae</name>
    <dbReference type="NCBI Taxonomy" id="2492662"/>
    <lineage>
        <taxon>Bacteria</taxon>
        <taxon>Bacillati</taxon>
        <taxon>Actinomycetota</taxon>
        <taxon>Actinomycetes</taxon>
        <taxon>Pseudonocardiales</taxon>
        <taxon>Pseudonocardiaceae</taxon>
        <taxon>Saccharopolyspora</taxon>
    </lineage>
</organism>
<reference evidence="2 3" key="1">
    <citation type="submission" date="2018-11" db="EMBL/GenBank/DDBJ databases">
        <title>Saccharopolyspora rhizosphaerae sp. nov., an actinomycete isolated from rhizosphere soil in Thailand.</title>
        <authorList>
            <person name="Intra B."/>
            <person name="Euanorasetr J."/>
            <person name="Take A."/>
            <person name="Inahashi Y."/>
            <person name="Mori M."/>
            <person name="Panbangred W."/>
            <person name="Matsumoto A."/>
        </authorList>
    </citation>
    <scope>NUCLEOTIDE SEQUENCE [LARGE SCALE GENOMIC DNA]</scope>
    <source>
        <strain evidence="2 3">H219</strain>
    </source>
</reference>
<proteinExistence type="predicted"/>
<name>A0A426JU24_9PSEU</name>
<dbReference type="EMBL" id="RSAA01000011">
    <property type="protein sequence ID" value="RRO16692.1"/>
    <property type="molecule type" value="Genomic_DNA"/>
</dbReference>
<dbReference type="SUPFAM" id="SSF46955">
    <property type="entry name" value="Putative DNA-binding domain"/>
    <property type="match status" value="1"/>
</dbReference>
<dbReference type="InterPro" id="IPR009061">
    <property type="entry name" value="DNA-bd_dom_put_sf"/>
</dbReference>
<protein>
    <recommendedName>
        <fullName evidence="4">MerR family transcriptional regulator</fullName>
    </recommendedName>
</protein>
<keyword evidence="3" id="KW-1185">Reference proteome</keyword>
<dbReference type="OrthoDB" id="3699200at2"/>